<dbReference type="KEGG" id="kaf:KAFR_0A05450"/>
<dbReference type="EMBL" id="HE650821">
    <property type="protein sequence ID" value="CCF55980.1"/>
    <property type="molecule type" value="Genomic_DNA"/>
</dbReference>
<dbReference type="InterPro" id="IPR031415">
    <property type="entry name" value="Rrg8"/>
</dbReference>
<accession>H2ANN0</accession>
<dbReference type="InParanoid" id="H2ANN0"/>
<sequence length="249" mass="28668">MKPWRSLLIKNDKVNRIMPHLPDKTSPLFTQFERWSGKKKRLYITNNSEPGTNPFHLSQNLFANLVASPMRHERFSKTKSPKLLLIQSKIDMKSKQLKLCSIQSRTGKNSYVLNSEKVLEKMAKSPMVLSPLHLYSSKITNLNPSDIAMDKQSFLENYRIELINSIKQAYKNHLKNEAKEGDIGVIYDESNPKIMEIINILKGRQLQINLGALKESIGEEVVPSKHFLDSKTDMDLVILVYKLLNFLKN</sequence>
<comment type="function">
    <text evidence="1">Required for respiratory activity and maintenance and expression of the mitochondrial genome.</text>
</comment>
<proteinExistence type="inferred from homology"/>
<evidence type="ECO:0000313" key="6">
    <source>
        <dbReference type="EMBL" id="CCF55980.1"/>
    </source>
</evidence>
<evidence type="ECO:0000256" key="1">
    <source>
        <dbReference type="ARBA" id="ARBA00003548"/>
    </source>
</evidence>
<evidence type="ECO:0000256" key="5">
    <source>
        <dbReference type="ARBA" id="ARBA00023128"/>
    </source>
</evidence>
<evidence type="ECO:0000256" key="2">
    <source>
        <dbReference type="ARBA" id="ARBA00004173"/>
    </source>
</evidence>
<dbReference type="FunCoup" id="H2ANN0">
    <property type="interactions" value="41"/>
</dbReference>
<dbReference type="GeneID" id="13886526"/>
<evidence type="ECO:0000256" key="4">
    <source>
        <dbReference type="ARBA" id="ARBA00013944"/>
    </source>
</evidence>
<dbReference type="Pfam" id="PF17068">
    <property type="entry name" value="RRG8"/>
    <property type="match status" value="1"/>
</dbReference>
<dbReference type="Proteomes" id="UP000005220">
    <property type="component" value="Chromosome 1"/>
</dbReference>
<keyword evidence="7" id="KW-1185">Reference proteome</keyword>
<dbReference type="OrthoDB" id="4035333at2759"/>
<comment type="subcellular location">
    <subcellularLocation>
        <location evidence="2">Mitochondrion</location>
    </subcellularLocation>
</comment>
<evidence type="ECO:0000256" key="3">
    <source>
        <dbReference type="ARBA" id="ARBA00006716"/>
    </source>
</evidence>
<name>H2ANN0_KAZAF</name>
<dbReference type="STRING" id="1071382.H2ANN0"/>
<reference evidence="6 7" key="1">
    <citation type="journal article" date="2011" name="Proc. Natl. Acad. Sci. U.S.A.">
        <title>Evolutionary erosion of yeast sex chromosomes by mating-type switching accidents.</title>
        <authorList>
            <person name="Gordon J.L."/>
            <person name="Armisen D."/>
            <person name="Proux-Wera E."/>
            <person name="Oheigeartaigh S.S."/>
            <person name="Byrne K.P."/>
            <person name="Wolfe K.H."/>
        </authorList>
    </citation>
    <scope>NUCLEOTIDE SEQUENCE [LARGE SCALE GENOMIC DNA]</scope>
    <source>
        <strain evidence="7">ATCC 22294 / BCRC 22015 / CBS 2517 / CECT 1963 / NBRC 1671 / NRRL Y-8276</strain>
    </source>
</reference>
<dbReference type="AlphaFoldDB" id="H2ANN0"/>
<protein>
    <recommendedName>
        <fullName evidence="4">Required for respiratory growth protein 8, mitochondrial</fullName>
    </recommendedName>
</protein>
<dbReference type="eggNOG" id="ENOG502S46Y">
    <property type="taxonomic scope" value="Eukaryota"/>
</dbReference>
<dbReference type="GO" id="GO:0005739">
    <property type="term" value="C:mitochondrion"/>
    <property type="evidence" value="ECO:0007669"/>
    <property type="project" value="UniProtKB-SubCell"/>
</dbReference>
<organism evidence="6 7">
    <name type="scientific">Kazachstania africana (strain ATCC 22294 / BCRC 22015 / CBS 2517 / CECT 1963 / NBRC 1671 / NRRL Y-8276)</name>
    <name type="common">Yeast</name>
    <name type="synonym">Kluyveromyces africanus</name>
    <dbReference type="NCBI Taxonomy" id="1071382"/>
    <lineage>
        <taxon>Eukaryota</taxon>
        <taxon>Fungi</taxon>
        <taxon>Dikarya</taxon>
        <taxon>Ascomycota</taxon>
        <taxon>Saccharomycotina</taxon>
        <taxon>Saccharomycetes</taxon>
        <taxon>Saccharomycetales</taxon>
        <taxon>Saccharomycetaceae</taxon>
        <taxon>Kazachstania</taxon>
    </lineage>
</organism>
<keyword evidence="5" id="KW-0496">Mitochondrion</keyword>
<dbReference type="HOGENOM" id="CLU_090059_0_0_1"/>
<dbReference type="RefSeq" id="XP_003955115.1">
    <property type="nucleotide sequence ID" value="XM_003955066.1"/>
</dbReference>
<gene>
    <name evidence="6" type="primary">KAFR0A05450</name>
    <name evidence="6" type="ORF">KAFR_0A05450</name>
</gene>
<evidence type="ECO:0000313" key="7">
    <source>
        <dbReference type="Proteomes" id="UP000005220"/>
    </source>
</evidence>
<comment type="similarity">
    <text evidence="3">Belongs to the RRG8 family.</text>
</comment>